<evidence type="ECO:0000313" key="5">
    <source>
        <dbReference type="Proteomes" id="UP001355056"/>
    </source>
</evidence>
<accession>A0ABU7YTT3</accession>
<evidence type="ECO:0000259" key="2">
    <source>
        <dbReference type="Pfam" id="PF13681"/>
    </source>
</evidence>
<sequence length="180" mass="18786">MNRTVRLPPPSQTQRGVALIVVLLLLLVVTLLGLASMRGTLLQERMAGNVLARGQAFQAAESALRVAEAYAATKPVVPGDGCSGGVCAMPGAAEAPPWQAAGFWDTAANYRRASAAGVSPVLKYVVEDYGQSESDDCTGSIDMSSSPCANAKQVYRITVLSQATNGAEVMLQSTFEVPVP</sequence>
<gene>
    <name evidence="4" type="ORF">SNE34_00380</name>
</gene>
<dbReference type="InterPro" id="IPR025205">
    <property type="entry name" value="PilX/PilW_C"/>
</dbReference>
<comment type="caution">
    <text evidence="4">The sequence shown here is derived from an EMBL/GenBank/DDBJ whole genome shotgun (WGS) entry which is preliminary data.</text>
</comment>
<dbReference type="RefSeq" id="WP_332613664.1">
    <property type="nucleotide sequence ID" value="NZ_JAXGFP010000001.1"/>
</dbReference>
<name>A0ABU7YTT3_9GAMM</name>
<dbReference type="Pfam" id="PF14341">
    <property type="entry name" value="PilX_N"/>
    <property type="match status" value="1"/>
</dbReference>
<reference evidence="4 5" key="1">
    <citation type="journal article" date="2016" name="Int. J. Syst. Evol. Microbiol.">
        <title>Lysobacter erysipheiresistens sp. nov., an antagonist of powdery mildew, isolated from tobacco-cultivated soil.</title>
        <authorList>
            <person name="Xie B."/>
            <person name="Li T."/>
            <person name="Lin X."/>
            <person name="Wang C.J."/>
            <person name="Chen Y.J."/>
            <person name="Liu W.J."/>
            <person name="Zhao Z.W."/>
        </authorList>
    </citation>
    <scope>NUCLEOTIDE SEQUENCE [LARGE SCALE GENOMIC DNA]</scope>
    <source>
        <strain evidence="4 5">RS-LYSO-3</strain>
    </source>
</reference>
<evidence type="ECO:0000259" key="3">
    <source>
        <dbReference type="Pfam" id="PF14341"/>
    </source>
</evidence>
<dbReference type="Pfam" id="PF13681">
    <property type="entry name" value="PilX"/>
    <property type="match status" value="1"/>
</dbReference>
<keyword evidence="1" id="KW-0812">Transmembrane</keyword>
<feature type="transmembrane region" description="Helical" evidence="1">
    <location>
        <begin position="16"/>
        <end position="36"/>
    </location>
</feature>
<organism evidence="4 5">
    <name type="scientific">Novilysobacter erysipheiresistens</name>
    <dbReference type="NCBI Taxonomy" id="1749332"/>
    <lineage>
        <taxon>Bacteria</taxon>
        <taxon>Pseudomonadati</taxon>
        <taxon>Pseudomonadota</taxon>
        <taxon>Gammaproteobacteria</taxon>
        <taxon>Lysobacterales</taxon>
        <taxon>Lysobacteraceae</taxon>
        <taxon>Novilysobacter</taxon>
    </lineage>
</organism>
<keyword evidence="5" id="KW-1185">Reference proteome</keyword>
<evidence type="ECO:0000313" key="4">
    <source>
        <dbReference type="EMBL" id="MEG3182472.1"/>
    </source>
</evidence>
<dbReference type="InterPro" id="IPR025746">
    <property type="entry name" value="PilX_N_dom"/>
</dbReference>
<protein>
    <submittedName>
        <fullName evidence="4">PilX N-terminal domain-containing pilus assembly protein</fullName>
    </submittedName>
</protein>
<proteinExistence type="predicted"/>
<feature type="domain" description="Type 4 fimbrial biogenesis protein PilX N-terminal" evidence="3">
    <location>
        <begin position="15"/>
        <end position="65"/>
    </location>
</feature>
<keyword evidence="1" id="KW-1133">Transmembrane helix</keyword>
<evidence type="ECO:0000256" key="1">
    <source>
        <dbReference type="SAM" id="Phobius"/>
    </source>
</evidence>
<dbReference type="Proteomes" id="UP001355056">
    <property type="component" value="Unassembled WGS sequence"/>
</dbReference>
<dbReference type="EMBL" id="JAXGFP010000001">
    <property type="protein sequence ID" value="MEG3182472.1"/>
    <property type="molecule type" value="Genomic_DNA"/>
</dbReference>
<keyword evidence="1" id="KW-0472">Membrane</keyword>
<feature type="domain" description="PilX/PilW C-terminal" evidence="2">
    <location>
        <begin position="93"/>
        <end position="175"/>
    </location>
</feature>